<dbReference type="GO" id="GO:0016757">
    <property type="term" value="F:glycosyltransferase activity"/>
    <property type="evidence" value="ECO:0007669"/>
    <property type="project" value="UniProtKB-KW"/>
</dbReference>
<dbReference type="EC" id="2.4.-.-" evidence="9"/>
<reference evidence="9" key="1">
    <citation type="journal article" date="2022" name="Nat. Microbiol.">
        <title>Unique mobile elements and scalable gene flow at the prokaryote-eukaryote boundary revealed by circularized Asgard archaea genomes.</title>
        <authorList>
            <person name="Wu F."/>
            <person name="Speth D.R."/>
            <person name="Philosof A."/>
            <person name="Cremiere A."/>
            <person name="Narayanan A."/>
            <person name="Barco R.A."/>
            <person name="Connon S.A."/>
            <person name="Amend J.P."/>
            <person name="Antoshechkin I.A."/>
            <person name="Orphan V.J."/>
        </authorList>
    </citation>
    <scope>NUCLEOTIDE SEQUENCE</scope>
    <source>
        <strain evidence="9">PR6</strain>
    </source>
</reference>
<dbReference type="InterPro" id="IPR050321">
    <property type="entry name" value="Glycosyltr_2/OpgH_subfam"/>
</dbReference>
<keyword evidence="2 9" id="KW-0328">Glycosyltransferase</keyword>
<evidence type="ECO:0000256" key="7">
    <source>
        <dbReference type="SAM" id="Phobius"/>
    </source>
</evidence>
<keyword evidence="5 7" id="KW-1133">Transmembrane helix</keyword>
<evidence type="ECO:0000256" key="4">
    <source>
        <dbReference type="ARBA" id="ARBA00022692"/>
    </source>
</evidence>
<dbReference type="SUPFAM" id="SSF53448">
    <property type="entry name" value="Nucleotide-diphospho-sugar transferases"/>
    <property type="match status" value="1"/>
</dbReference>
<proteinExistence type="predicted"/>
<keyword evidence="3 9" id="KW-0808">Transferase</keyword>
<keyword evidence="4 7" id="KW-0812">Transmembrane</keyword>
<dbReference type="GO" id="GO:0016020">
    <property type="term" value="C:membrane"/>
    <property type="evidence" value="ECO:0007669"/>
    <property type="project" value="UniProtKB-SubCell"/>
</dbReference>
<organism evidence="9">
    <name type="scientific">Candidatus Heimdallarchaeum endolithica</name>
    <dbReference type="NCBI Taxonomy" id="2876572"/>
    <lineage>
        <taxon>Archaea</taxon>
        <taxon>Promethearchaeati</taxon>
        <taxon>Candidatus Heimdallarchaeota</taxon>
        <taxon>Candidatus Heimdallarchaeia (ex Rinke et al. 2021) (nom. nud.)</taxon>
        <taxon>Candidatus Heimdallarchaeales</taxon>
        <taxon>Candidatus Heimdallarchaeaceae</taxon>
        <taxon>Candidatus Heimdallarchaeum</taxon>
    </lineage>
</organism>
<dbReference type="InterPro" id="IPR001173">
    <property type="entry name" value="Glyco_trans_2-like"/>
</dbReference>
<keyword evidence="6 7" id="KW-0472">Membrane</keyword>
<evidence type="ECO:0000256" key="1">
    <source>
        <dbReference type="ARBA" id="ARBA00004141"/>
    </source>
</evidence>
<evidence type="ECO:0000256" key="6">
    <source>
        <dbReference type="ARBA" id="ARBA00023136"/>
    </source>
</evidence>
<feature type="transmembrane region" description="Helical" evidence="7">
    <location>
        <begin position="381"/>
        <end position="405"/>
    </location>
</feature>
<dbReference type="EMBL" id="CP084167">
    <property type="protein sequence ID" value="UJG43203.1"/>
    <property type="molecule type" value="Genomic_DNA"/>
</dbReference>
<dbReference type="PANTHER" id="PTHR43867">
    <property type="entry name" value="CELLULOSE SYNTHASE CATALYTIC SUBUNIT A [UDP-FORMING]"/>
    <property type="match status" value="1"/>
</dbReference>
<gene>
    <name evidence="9" type="ORF">K9W46_12625</name>
</gene>
<dbReference type="AlphaFoldDB" id="A0A9Y1BQ94"/>
<comment type="subcellular location">
    <subcellularLocation>
        <location evidence="1">Membrane</location>
        <topology evidence="1">Multi-pass membrane protein</topology>
    </subcellularLocation>
</comment>
<accession>A0A9Y1BQ94</accession>
<evidence type="ECO:0000259" key="8">
    <source>
        <dbReference type="Pfam" id="PF00535"/>
    </source>
</evidence>
<dbReference type="Proteomes" id="UP001200513">
    <property type="component" value="Chromosome"/>
</dbReference>
<feature type="transmembrane region" description="Helical" evidence="7">
    <location>
        <begin position="6"/>
        <end position="31"/>
    </location>
</feature>
<feature type="transmembrane region" description="Helical" evidence="7">
    <location>
        <begin position="347"/>
        <end position="369"/>
    </location>
</feature>
<feature type="transmembrane region" description="Helical" evidence="7">
    <location>
        <begin position="505"/>
        <end position="527"/>
    </location>
</feature>
<dbReference type="PANTHER" id="PTHR43867:SF2">
    <property type="entry name" value="CELLULOSE SYNTHASE CATALYTIC SUBUNIT A [UDP-FORMING]"/>
    <property type="match status" value="1"/>
</dbReference>
<dbReference type="InterPro" id="IPR029044">
    <property type="entry name" value="Nucleotide-diphossugar_trans"/>
</dbReference>
<dbReference type="Gene3D" id="3.90.550.10">
    <property type="entry name" value="Spore Coat Polysaccharide Biosynthesis Protein SpsA, Chain A"/>
    <property type="match status" value="1"/>
</dbReference>
<feature type="transmembrane region" description="Helical" evidence="7">
    <location>
        <begin position="472"/>
        <end position="493"/>
    </location>
</feature>
<evidence type="ECO:0000256" key="2">
    <source>
        <dbReference type="ARBA" id="ARBA00022676"/>
    </source>
</evidence>
<name>A0A9Y1BQ94_9ARCH</name>
<evidence type="ECO:0000256" key="5">
    <source>
        <dbReference type="ARBA" id="ARBA00022989"/>
    </source>
</evidence>
<evidence type="ECO:0000313" key="9">
    <source>
        <dbReference type="EMBL" id="UJG43203.1"/>
    </source>
</evidence>
<feature type="domain" description="Glycosyltransferase 2-like" evidence="8">
    <location>
        <begin position="96"/>
        <end position="256"/>
    </location>
</feature>
<feature type="transmembrane region" description="Helical" evidence="7">
    <location>
        <begin position="43"/>
        <end position="70"/>
    </location>
</feature>
<evidence type="ECO:0000256" key="3">
    <source>
        <dbReference type="ARBA" id="ARBA00022679"/>
    </source>
</evidence>
<protein>
    <submittedName>
        <fullName evidence="9">Glycosyltransferase</fullName>
        <ecNumber evidence="9">2.4.-.-</ecNumber>
    </submittedName>
</protein>
<sequence length="554" mass="63458">MSKAKIFWYILFYLLFGFLLYYIISSSILIIQFAKVNSGTKNILIVIENFVILFVELFSAFYSIFVYYYIGSSSDYKIPSNRNFFISEKENFPSVSIIIPTYKEPLAVLSQTIEGALNVDYPKESFEVIIADDTPEGENKELKDFCKKKNVKYIHRKNRKGFKAGAINNALKQISTDYVALLDSDHIPTENFLKTCLSGFTNEKIIFVQGKPMFVNQDNYMQRSSAFIHSQFFHIMQKSRATRFGVVFAGTTGVFKTKLVKEAGGFLEDTLAEDTDTSFVLIAKGYKSDYIHEICSNGLVPWTPIGMINQVWRWTYGISQIFVKRTFFVLRGKGSFLNKIDMAVTSVLPAIGVSMWFVNFLILSCNYFLKIPFIRPNIAEVVPLLILAPILIAFANLVMGVITWIREEKEDRMIRLRGFWGGVWTITAFYILMLTAQSFLLWAVISAFLGIKKEFRRTIKKKPKSLGKMSEKIKYSIWSFVLLILSSPFYYAIVQSFLSFPPDPLVGWFIMSAISLSVPAIITVTYFKELEFLKKAKSTKSAADVMREYEGEKK</sequence>
<dbReference type="Pfam" id="PF00535">
    <property type="entry name" value="Glycos_transf_2"/>
    <property type="match status" value="1"/>
</dbReference>
<feature type="transmembrane region" description="Helical" evidence="7">
    <location>
        <begin position="425"/>
        <end position="451"/>
    </location>
</feature>